<evidence type="ECO:0000259" key="2">
    <source>
        <dbReference type="Pfam" id="PF20153"/>
    </source>
</evidence>
<dbReference type="Pfam" id="PF20153">
    <property type="entry name" value="DUF6535"/>
    <property type="match status" value="1"/>
</dbReference>
<evidence type="ECO:0000256" key="1">
    <source>
        <dbReference type="SAM" id="Phobius"/>
    </source>
</evidence>
<dbReference type="EMBL" id="SSOP01000198">
    <property type="protein sequence ID" value="KAB5590090.1"/>
    <property type="molecule type" value="Genomic_DNA"/>
</dbReference>
<dbReference type="AlphaFoldDB" id="A0A5N5QEB0"/>
<feature type="domain" description="DUF6535" evidence="2">
    <location>
        <begin position="113"/>
        <end position="286"/>
    </location>
</feature>
<feature type="transmembrane region" description="Helical" evidence="1">
    <location>
        <begin position="200"/>
        <end position="226"/>
    </location>
</feature>
<reference evidence="3 4" key="1">
    <citation type="journal article" date="2019" name="Fungal Biol. Biotechnol.">
        <title>Draft genome sequence of fastidious pathogen Ceratobasidium theobromae, which causes vascular-streak dieback in Theobroma cacao.</title>
        <authorList>
            <person name="Ali S.S."/>
            <person name="Asman A."/>
            <person name="Shao J."/>
            <person name="Firmansyah A.P."/>
            <person name="Susilo A.W."/>
            <person name="Rosmana A."/>
            <person name="McMahon P."/>
            <person name="Junaid M."/>
            <person name="Guest D."/>
            <person name="Kheng T.Y."/>
            <person name="Meinhardt L.W."/>
            <person name="Bailey B.A."/>
        </authorList>
    </citation>
    <scope>NUCLEOTIDE SEQUENCE [LARGE SCALE GENOMIC DNA]</scope>
    <source>
        <strain evidence="3 4">CT2</strain>
    </source>
</reference>
<organism evidence="3 4">
    <name type="scientific">Ceratobasidium theobromae</name>
    <dbReference type="NCBI Taxonomy" id="1582974"/>
    <lineage>
        <taxon>Eukaryota</taxon>
        <taxon>Fungi</taxon>
        <taxon>Dikarya</taxon>
        <taxon>Basidiomycota</taxon>
        <taxon>Agaricomycotina</taxon>
        <taxon>Agaricomycetes</taxon>
        <taxon>Cantharellales</taxon>
        <taxon>Ceratobasidiaceae</taxon>
        <taxon>Ceratobasidium</taxon>
    </lineage>
</organism>
<dbReference type="SUPFAM" id="SSF48371">
    <property type="entry name" value="ARM repeat"/>
    <property type="match status" value="1"/>
</dbReference>
<feature type="transmembrane region" description="Helical" evidence="1">
    <location>
        <begin position="137"/>
        <end position="154"/>
    </location>
</feature>
<keyword evidence="1" id="KW-0812">Transmembrane</keyword>
<feature type="transmembrane region" description="Helical" evidence="1">
    <location>
        <begin position="293"/>
        <end position="314"/>
    </location>
</feature>
<protein>
    <submittedName>
        <fullName evidence="3">Ribonuclease</fullName>
    </submittedName>
</protein>
<keyword evidence="1" id="KW-1133">Transmembrane helix</keyword>
<evidence type="ECO:0000313" key="4">
    <source>
        <dbReference type="Proteomes" id="UP000383932"/>
    </source>
</evidence>
<accession>A0A5N5QEB0</accession>
<dbReference type="Proteomes" id="UP000383932">
    <property type="component" value="Unassembled WGS sequence"/>
</dbReference>
<gene>
    <name evidence="3" type="ORF">CTheo_6457</name>
</gene>
<dbReference type="InterPro" id="IPR045338">
    <property type="entry name" value="DUF6535"/>
</dbReference>
<comment type="caution">
    <text evidence="3">The sequence shown here is derived from an EMBL/GenBank/DDBJ whole genome shotgun (WGS) entry which is preliminary data.</text>
</comment>
<name>A0A5N5QEB0_9AGAM</name>
<keyword evidence="1" id="KW-0472">Membrane</keyword>
<evidence type="ECO:0000313" key="3">
    <source>
        <dbReference type="EMBL" id="KAB5590090.1"/>
    </source>
</evidence>
<keyword evidence="4" id="KW-1185">Reference proteome</keyword>
<feature type="transmembrane region" description="Helical" evidence="1">
    <location>
        <begin position="263"/>
        <end position="287"/>
    </location>
</feature>
<dbReference type="InterPro" id="IPR016024">
    <property type="entry name" value="ARM-type_fold"/>
</dbReference>
<dbReference type="OrthoDB" id="3219854at2759"/>
<sequence>MDANNVRTMAVLNALIESLMGCDKRLRTLRYLFPLPPHPRSPSEPAQALQMIQSRCPSRKSTRFKDEEGQGHVGIVMEDEAGSQRPRSKATKVESLGDYDDYEHEMGPDARVWKTYVKEADEFDTEQVDGWNKSLDVTLLFAALFSVICALFVIEGAKMLREDPTEASAKLITQTLLAIANNNSRPIELHPPNHRFSPGWWPILVNAFWFFALMVSVAVSLTAMLAKEWCYLFMSGRSGTPFSQAKKRQQRWEAIKRWKMRQFIMYLPSMIQLSFLSFAIGLCIYLGQFHFVVAIPVVVVTMASLAVFLAATILPLRNKLCPYSTTISRLVRKLRNERDPDENSQQDPVIFQAICWLIEECEDARSVDIALQALAGANKFISQWRSTKPDVDMDEMRFRDDLTKLEADKMIRKRLAGLNPSTKKDEYLYDLYIRALDFMDVFGLDDSKHTQRRGERFDLRKKILDLHIKANVVTTRDHVPIDINDKQALAIGQKSASRCLQAFRSSEPSDLLEHLESAIKMLGRHGRRQIFLQSVPLYRLVVGAALSLGCLPAHHDPAEAGKQVLRLIPGQVQIKNRHLALLLTAFALTNSDCLGWAEGSFSPLSPMDRVERAIEAVAHYSPDIEKLSEDAAMTMINFGLLELLFNPKFYALDPTDFKNINDAFLPLPNALTRHVIHTLSPDFDIRRYAMETITRNISLDESHDLISKDAPVAKGYLVALDCTYNSTIGAPTERVYAFVVECLCQFADSFTIDTALNLMHKFPVPDLSEALISTLNSRKIVQLLITTRGSENENQKFVACGLLALLAKLTYRSAKQAPDGWDELASHLLEDEAPNASEESMKECWGELVREYKEMLDEDQMQRDKYMKKLLLQIQN</sequence>
<proteinExistence type="predicted"/>